<feature type="domain" description="HTH cro/C1-type" evidence="2">
    <location>
        <begin position="10"/>
        <end position="64"/>
    </location>
</feature>
<accession>A0A426DRW5</accession>
<name>A0A426DRW5_9FIRM</name>
<evidence type="ECO:0000259" key="2">
    <source>
        <dbReference type="PROSITE" id="PS50943"/>
    </source>
</evidence>
<dbReference type="Gene3D" id="1.10.220.30">
    <property type="match status" value="1"/>
</dbReference>
<dbReference type="InterPro" id="IPR001387">
    <property type="entry name" value="Cro/C1-type_HTH"/>
</dbReference>
<dbReference type="Pfam" id="PF01381">
    <property type="entry name" value="HTH_3"/>
    <property type="match status" value="1"/>
</dbReference>
<dbReference type="GO" id="GO:0003677">
    <property type="term" value="F:DNA binding"/>
    <property type="evidence" value="ECO:0007669"/>
    <property type="project" value="UniProtKB-KW"/>
</dbReference>
<organism evidence="3 4">
    <name type="scientific">Schaedlerella arabinosiphila</name>
    <dbReference type="NCBI Taxonomy" id="2044587"/>
    <lineage>
        <taxon>Bacteria</taxon>
        <taxon>Bacillati</taxon>
        <taxon>Bacillota</taxon>
        <taxon>Clostridia</taxon>
        <taxon>Lachnospirales</taxon>
        <taxon>Lachnospiraceae</taxon>
        <taxon>Schaedlerella</taxon>
    </lineage>
</organism>
<dbReference type="Gene3D" id="1.10.260.40">
    <property type="entry name" value="lambda repressor-like DNA-binding domains"/>
    <property type="match status" value="1"/>
</dbReference>
<dbReference type="CDD" id="cd00093">
    <property type="entry name" value="HTH_XRE"/>
    <property type="match status" value="1"/>
</dbReference>
<sequence>MNTNLISRYLQRLRREQGFTQEELAQTIHISRQAVSKWETGAAIPDLDTLLKLSRLYGLTINEILEPRISDSEVQDFEDIINTDPAWLKKILDEFEVEAVIKASMGASPAVQNFLQGIYGDTDFQKVQNRIGRIRVEEVESLQNQIVAAVQLSEDSPVSSFRAF</sequence>
<dbReference type="Pfam" id="PF01706">
    <property type="entry name" value="FliG_C"/>
    <property type="match status" value="1"/>
</dbReference>
<dbReference type="Proteomes" id="UP000274920">
    <property type="component" value="Unassembled WGS sequence"/>
</dbReference>
<dbReference type="InterPro" id="IPR010982">
    <property type="entry name" value="Lambda_DNA-bd_dom_sf"/>
</dbReference>
<keyword evidence="1" id="KW-0238">DNA-binding</keyword>
<proteinExistence type="predicted"/>
<dbReference type="SUPFAM" id="SSF48029">
    <property type="entry name" value="FliG"/>
    <property type="match status" value="1"/>
</dbReference>
<dbReference type="SMART" id="SM00530">
    <property type="entry name" value="HTH_XRE"/>
    <property type="match status" value="1"/>
</dbReference>
<protein>
    <submittedName>
        <fullName evidence="3">Helix-turn-helix domain-containing protein</fullName>
    </submittedName>
</protein>
<keyword evidence="4" id="KW-1185">Reference proteome</keyword>
<evidence type="ECO:0000313" key="3">
    <source>
        <dbReference type="EMBL" id="RRK35370.1"/>
    </source>
</evidence>
<dbReference type="PANTHER" id="PTHR46558:SF11">
    <property type="entry name" value="HTH-TYPE TRANSCRIPTIONAL REGULATOR XRE"/>
    <property type="match status" value="1"/>
</dbReference>
<dbReference type="EMBL" id="RHJS01000002">
    <property type="protein sequence ID" value="RRK35370.1"/>
    <property type="molecule type" value="Genomic_DNA"/>
</dbReference>
<dbReference type="SUPFAM" id="SSF47413">
    <property type="entry name" value="lambda repressor-like DNA-binding domains"/>
    <property type="match status" value="1"/>
</dbReference>
<evidence type="ECO:0000313" key="4">
    <source>
        <dbReference type="Proteomes" id="UP000274920"/>
    </source>
</evidence>
<dbReference type="InterPro" id="IPR011002">
    <property type="entry name" value="FliG_a-hlx"/>
</dbReference>
<evidence type="ECO:0000256" key="1">
    <source>
        <dbReference type="ARBA" id="ARBA00023125"/>
    </source>
</evidence>
<comment type="caution">
    <text evidence="3">The sequence shown here is derived from an EMBL/GenBank/DDBJ whole genome shotgun (WGS) entry which is preliminary data.</text>
</comment>
<gene>
    <name evidence="3" type="ORF">EBB54_15260</name>
</gene>
<dbReference type="PROSITE" id="PS50943">
    <property type="entry name" value="HTH_CROC1"/>
    <property type="match status" value="1"/>
</dbReference>
<dbReference type="PANTHER" id="PTHR46558">
    <property type="entry name" value="TRACRIPTIONAL REGULATORY PROTEIN-RELATED-RELATED"/>
    <property type="match status" value="1"/>
</dbReference>
<dbReference type="AlphaFoldDB" id="A0A426DRW5"/>
<reference evidence="3" key="1">
    <citation type="submission" date="2018-10" db="EMBL/GenBank/DDBJ databases">
        <title>Schaedlerella arabinophila gen. nov. sp. nov., isolated from the mouse intestinal tract and comparative analysis with the genome of the closely related altered Schaedler flora strain ASF502.</title>
        <authorList>
            <person name="Miyake S."/>
            <person name="Soh M."/>
            <person name="Seedorf H."/>
        </authorList>
    </citation>
    <scope>NUCLEOTIDE SEQUENCE [LARGE SCALE GENOMIC DNA]</scope>
    <source>
        <strain evidence="3">DSM 106076</strain>
    </source>
</reference>
<dbReference type="RefSeq" id="WP_125128020.1">
    <property type="nucleotide sequence ID" value="NZ_RHJS01000002.1"/>
</dbReference>
<dbReference type="InterPro" id="IPR023087">
    <property type="entry name" value="Flg_Motor_Flig_C"/>
</dbReference>